<organism evidence="1 2">
    <name type="scientific">Pseudomonas migulae</name>
    <dbReference type="NCBI Taxonomy" id="78543"/>
    <lineage>
        <taxon>Bacteria</taxon>
        <taxon>Pseudomonadati</taxon>
        <taxon>Pseudomonadota</taxon>
        <taxon>Gammaproteobacteria</taxon>
        <taxon>Pseudomonadales</taxon>
        <taxon>Pseudomonadaceae</taxon>
        <taxon>Pseudomonas</taxon>
    </lineage>
</organism>
<dbReference type="EMBL" id="FNTY01000002">
    <property type="protein sequence ID" value="SEE23998.1"/>
    <property type="molecule type" value="Genomic_DNA"/>
</dbReference>
<dbReference type="AlphaFoldDB" id="A0A1H5H9P9"/>
<dbReference type="InterPro" id="IPR045390">
    <property type="entry name" value="ABC-3C_MC3"/>
</dbReference>
<proteinExistence type="predicted"/>
<dbReference type="RefSeq" id="WP_084323621.1">
    <property type="nucleotide sequence ID" value="NZ_FNTY01000002.1"/>
</dbReference>
<protein>
    <submittedName>
        <fullName evidence="1">Uncharacterized protein</fullName>
    </submittedName>
</protein>
<name>A0A1H5H9P9_9PSED</name>
<dbReference type="Pfam" id="PF20131">
    <property type="entry name" value="MC3"/>
    <property type="match status" value="1"/>
</dbReference>
<evidence type="ECO:0000313" key="1">
    <source>
        <dbReference type="EMBL" id="SEE23998.1"/>
    </source>
</evidence>
<gene>
    <name evidence="1" type="ORF">SAMN04490194_1501</name>
</gene>
<evidence type="ECO:0000313" key="2">
    <source>
        <dbReference type="Proteomes" id="UP000198985"/>
    </source>
</evidence>
<reference evidence="1 2" key="1">
    <citation type="submission" date="2016-10" db="EMBL/GenBank/DDBJ databases">
        <authorList>
            <person name="de Groot N.N."/>
        </authorList>
    </citation>
    <scope>NUCLEOTIDE SEQUENCE [LARGE SCALE GENOMIC DNA]</scope>
    <source>
        <strain evidence="1 2">BS3662</strain>
    </source>
</reference>
<sequence length="154" mass="17488">MRLSTVDHIHTLQRSPFIMAPILHAFFCELKETQKNVLFGYLVLPFVLHDATGLYLRSISERNTWRTMVSDKSRIAGVHKRIHSLREVTNITLMSLINSGYLTIDDDMVVRATKKTFPPLNGMGKKIASARNLARLLDDREAPPVFKSLGIVQL</sequence>
<dbReference type="Proteomes" id="UP000198985">
    <property type="component" value="Unassembled WGS sequence"/>
</dbReference>
<accession>A0A1H5H9P9</accession>